<name>A0A2A6C297_PRIPA</name>
<reference evidence="1" key="2">
    <citation type="submission" date="2022-06" db="UniProtKB">
        <authorList>
            <consortium name="EnsemblMetazoa"/>
        </authorList>
    </citation>
    <scope>IDENTIFICATION</scope>
    <source>
        <strain evidence="1">PS312</strain>
    </source>
</reference>
<sequence>MLHSLLLQLTKCDWSPDPLLQIDSHLLYPSQYPHNEFENILTTCGPVPTPPPPAYNFLVARYSREKDVASEAAFAYEVAAVDVLLELRLFGLQRNPSWKGRKGRRGWEGQGQEMDQPLKKETASSDTFLP</sequence>
<reference evidence="2" key="1">
    <citation type="journal article" date="2008" name="Nat. Genet.">
        <title>The Pristionchus pacificus genome provides a unique perspective on nematode lifestyle and parasitism.</title>
        <authorList>
            <person name="Dieterich C."/>
            <person name="Clifton S.W."/>
            <person name="Schuster L.N."/>
            <person name="Chinwalla A."/>
            <person name="Delehaunty K."/>
            <person name="Dinkelacker I."/>
            <person name="Fulton L."/>
            <person name="Fulton R."/>
            <person name="Godfrey J."/>
            <person name="Minx P."/>
            <person name="Mitreva M."/>
            <person name="Roeseler W."/>
            <person name="Tian H."/>
            <person name="Witte H."/>
            <person name="Yang S.P."/>
            <person name="Wilson R.K."/>
            <person name="Sommer R.J."/>
        </authorList>
    </citation>
    <scope>NUCLEOTIDE SEQUENCE [LARGE SCALE GENOMIC DNA]</scope>
    <source>
        <strain evidence="2">PS312</strain>
    </source>
</reference>
<dbReference type="EnsemblMetazoa" id="PPA45503.1">
    <property type="protein sequence ID" value="PPA45503.1"/>
    <property type="gene ID" value="WBGene00283872"/>
</dbReference>
<gene>
    <name evidence="1" type="primary">WBGene00283872</name>
</gene>
<proteinExistence type="predicted"/>
<protein>
    <submittedName>
        <fullName evidence="1">Uncharacterized protein</fullName>
    </submittedName>
</protein>
<organism evidence="1 2">
    <name type="scientific">Pristionchus pacificus</name>
    <name type="common">Parasitic nematode worm</name>
    <dbReference type="NCBI Taxonomy" id="54126"/>
    <lineage>
        <taxon>Eukaryota</taxon>
        <taxon>Metazoa</taxon>
        <taxon>Ecdysozoa</taxon>
        <taxon>Nematoda</taxon>
        <taxon>Chromadorea</taxon>
        <taxon>Rhabditida</taxon>
        <taxon>Rhabditina</taxon>
        <taxon>Diplogasteromorpha</taxon>
        <taxon>Diplogasteroidea</taxon>
        <taxon>Neodiplogasteridae</taxon>
        <taxon>Pristionchus</taxon>
    </lineage>
</organism>
<evidence type="ECO:0000313" key="2">
    <source>
        <dbReference type="Proteomes" id="UP000005239"/>
    </source>
</evidence>
<evidence type="ECO:0000313" key="1">
    <source>
        <dbReference type="EnsemblMetazoa" id="PPA45503.1"/>
    </source>
</evidence>
<dbReference type="Proteomes" id="UP000005239">
    <property type="component" value="Unassembled WGS sequence"/>
</dbReference>
<dbReference type="AlphaFoldDB" id="A0A2A6C297"/>
<keyword evidence="2" id="KW-1185">Reference proteome</keyword>
<accession>A0A8R1V3J4</accession>
<accession>A0A2A6C297</accession>